<reference evidence="3" key="2">
    <citation type="submission" date="2015-01" db="EMBL/GenBank/DDBJ databases">
        <title>Evolutionary Origins and Diversification of the Mycorrhizal Mutualists.</title>
        <authorList>
            <consortium name="DOE Joint Genome Institute"/>
            <consortium name="Mycorrhizal Genomics Consortium"/>
            <person name="Kohler A."/>
            <person name="Kuo A."/>
            <person name="Nagy L.G."/>
            <person name="Floudas D."/>
            <person name="Copeland A."/>
            <person name="Barry K.W."/>
            <person name="Cichocki N."/>
            <person name="Veneault-Fourrey C."/>
            <person name="LaButti K."/>
            <person name="Lindquist E.A."/>
            <person name="Lipzen A."/>
            <person name="Lundell T."/>
            <person name="Morin E."/>
            <person name="Murat C."/>
            <person name="Riley R."/>
            <person name="Ohm R."/>
            <person name="Sun H."/>
            <person name="Tunlid A."/>
            <person name="Henrissat B."/>
            <person name="Grigoriev I.V."/>
            <person name="Hibbett D.S."/>
            <person name="Martin F."/>
        </authorList>
    </citation>
    <scope>NUCLEOTIDE SEQUENCE [LARGE SCALE GENOMIC DNA]</scope>
    <source>
        <strain evidence="3">h7</strain>
    </source>
</reference>
<keyword evidence="3" id="KW-1185">Reference proteome</keyword>
<dbReference type="Proteomes" id="UP000053424">
    <property type="component" value="Unassembled WGS sequence"/>
</dbReference>
<sequence>MWMARSTKQLFANTHHFYRKIALPQVSQHPPSAGEEPFLKQGCGNRTPKK</sequence>
<protein>
    <submittedName>
        <fullName evidence="2">Uncharacterized protein</fullName>
    </submittedName>
</protein>
<reference evidence="2 3" key="1">
    <citation type="submission" date="2014-04" db="EMBL/GenBank/DDBJ databases">
        <authorList>
            <consortium name="DOE Joint Genome Institute"/>
            <person name="Kuo A."/>
            <person name="Gay G."/>
            <person name="Dore J."/>
            <person name="Kohler A."/>
            <person name="Nagy L.G."/>
            <person name="Floudas D."/>
            <person name="Copeland A."/>
            <person name="Barry K.W."/>
            <person name="Cichocki N."/>
            <person name="Veneault-Fourrey C."/>
            <person name="LaButti K."/>
            <person name="Lindquist E.A."/>
            <person name="Lipzen A."/>
            <person name="Lundell T."/>
            <person name="Morin E."/>
            <person name="Murat C."/>
            <person name="Sun H."/>
            <person name="Tunlid A."/>
            <person name="Henrissat B."/>
            <person name="Grigoriev I.V."/>
            <person name="Hibbett D.S."/>
            <person name="Martin F."/>
            <person name="Nordberg H.P."/>
            <person name="Cantor M.N."/>
            <person name="Hua S.X."/>
        </authorList>
    </citation>
    <scope>NUCLEOTIDE SEQUENCE [LARGE SCALE GENOMIC DNA]</scope>
    <source>
        <strain evidence="3">h7</strain>
    </source>
</reference>
<evidence type="ECO:0000313" key="2">
    <source>
        <dbReference type="EMBL" id="KIM39419.1"/>
    </source>
</evidence>
<dbReference type="AlphaFoldDB" id="A0A0C3C588"/>
<gene>
    <name evidence="2" type="ORF">M413DRAFT_190897</name>
</gene>
<dbReference type="HOGENOM" id="CLU_3125230_0_0_1"/>
<proteinExistence type="predicted"/>
<organism evidence="2 3">
    <name type="scientific">Hebeloma cylindrosporum</name>
    <dbReference type="NCBI Taxonomy" id="76867"/>
    <lineage>
        <taxon>Eukaryota</taxon>
        <taxon>Fungi</taxon>
        <taxon>Dikarya</taxon>
        <taxon>Basidiomycota</taxon>
        <taxon>Agaricomycotina</taxon>
        <taxon>Agaricomycetes</taxon>
        <taxon>Agaricomycetidae</taxon>
        <taxon>Agaricales</taxon>
        <taxon>Agaricineae</taxon>
        <taxon>Hymenogastraceae</taxon>
        <taxon>Hebeloma</taxon>
    </lineage>
</organism>
<evidence type="ECO:0000313" key="3">
    <source>
        <dbReference type="Proteomes" id="UP000053424"/>
    </source>
</evidence>
<name>A0A0C3C588_HEBCY</name>
<dbReference type="EMBL" id="KN831785">
    <property type="protein sequence ID" value="KIM39419.1"/>
    <property type="molecule type" value="Genomic_DNA"/>
</dbReference>
<evidence type="ECO:0000256" key="1">
    <source>
        <dbReference type="SAM" id="MobiDB-lite"/>
    </source>
</evidence>
<accession>A0A0C3C588</accession>
<feature type="region of interest" description="Disordered" evidence="1">
    <location>
        <begin position="26"/>
        <end position="50"/>
    </location>
</feature>